<dbReference type="EC" id="1.1.1.1" evidence="2"/>
<feature type="domain" description="Fe-containing alcohol dehydrogenase-like C-terminal" evidence="1">
    <location>
        <begin position="84"/>
        <end position="167"/>
    </location>
</feature>
<dbReference type="Gene3D" id="1.20.1090.10">
    <property type="entry name" value="Dehydroquinate synthase-like - alpha domain"/>
    <property type="match status" value="1"/>
</dbReference>
<sequence length="199" mass="22540">MERSQYYPTIGQRFIEETAIENNVYFLLHLTTVYLTKGGRPVIIDKLFRALLKDMMTTTLQYSIEGNGRLSRTPELFTHLPVQKMSLGLSKAFDLSPAAALSIIWPNWARSIYQEHLQRFVDFAVNIMNVAPSSSDEETALKGIHAMEKFCQGFHLPATLEDAGIFLTDTEMSELIKSCLSQEEANEKAAIYLILKNSQ</sequence>
<dbReference type="Proteomes" id="UP001252875">
    <property type="component" value="Unassembled WGS sequence"/>
</dbReference>
<dbReference type="EMBL" id="JARPYI010000001">
    <property type="protein sequence ID" value="MDT2598381.1"/>
    <property type="molecule type" value="Genomic_DNA"/>
</dbReference>
<comment type="caution">
    <text evidence="2">The sequence shown here is derived from an EMBL/GenBank/DDBJ whole genome shotgun (WGS) entry which is preliminary data.</text>
</comment>
<reference evidence="2 3" key="1">
    <citation type="submission" date="2023-03" db="EMBL/GenBank/DDBJ databases">
        <authorList>
            <person name="Shen W."/>
            <person name="Cai J."/>
        </authorList>
    </citation>
    <scope>NUCLEOTIDE SEQUENCE [LARGE SCALE GENOMIC DNA]</scope>
    <source>
        <strain evidence="2 3">D6-4</strain>
    </source>
</reference>
<gene>
    <name evidence="2" type="ORF">P7D85_01265</name>
</gene>
<keyword evidence="3" id="KW-1185">Reference proteome</keyword>
<name>A0ABU3EWQ3_9ENTE</name>
<proteinExistence type="predicted"/>
<evidence type="ECO:0000313" key="3">
    <source>
        <dbReference type="Proteomes" id="UP001252875"/>
    </source>
</evidence>
<keyword evidence="2" id="KW-0560">Oxidoreductase</keyword>
<dbReference type="GO" id="GO:0004022">
    <property type="term" value="F:alcohol dehydrogenase (NAD+) activity"/>
    <property type="evidence" value="ECO:0007669"/>
    <property type="project" value="UniProtKB-EC"/>
</dbReference>
<dbReference type="Pfam" id="PF25137">
    <property type="entry name" value="ADH_Fe_C"/>
    <property type="match status" value="1"/>
</dbReference>
<evidence type="ECO:0000313" key="2">
    <source>
        <dbReference type="EMBL" id="MDT2598381.1"/>
    </source>
</evidence>
<accession>A0ABU3EWQ3</accession>
<dbReference type="InterPro" id="IPR056798">
    <property type="entry name" value="ADH_Fe_C"/>
</dbReference>
<organism evidence="2 3">
    <name type="scientific">Enterococcus hulanensis</name>
    <dbReference type="NCBI Taxonomy" id="2559929"/>
    <lineage>
        <taxon>Bacteria</taxon>
        <taxon>Bacillati</taxon>
        <taxon>Bacillota</taxon>
        <taxon>Bacilli</taxon>
        <taxon>Lactobacillales</taxon>
        <taxon>Enterococcaceae</taxon>
        <taxon>Enterococcus</taxon>
    </lineage>
</organism>
<dbReference type="RefSeq" id="WP_311821296.1">
    <property type="nucleotide sequence ID" value="NZ_JARPYF010000001.1"/>
</dbReference>
<protein>
    <submittedName>
        <fullName evidence="2">Iron-containing alcohol dehydrogenase</fullName>
        <ecNumber evidence="2">1.1.1.1</ecNumber>
    </submittedName>
</protein>
<evidence type="ECO:0000259" key="1">
    <source>
        <dbReference type="Pfam" id="PF25137"/>
    </source>
</evidence>
<dbReference type="SUPFAM" id="SSF56796">
    <property type="entry name" value="Dehydroquinate synthase-like"/>
    <property type="match status" value="1"/>
</dbReference>